<organism evidence="2 3">
    <name type="scientific">Postia placenta MAD-698-R-SB12</name>
    <dbReference type="NCBI Taxonomy" id="670580"/>
    <lineage>
        <taxon>Eukaryota</taxon>
        <taxon>Fungi</taxon>
        <taxon>Dikarya</taxon>
        <taxon>Basidiomycota</taxon>
        <taxon>Agaricomycotina</taxon>
        <taxon>Agaricomycetes</taxon>
        <taxon>Polyporales</taxon>
        <taxon>Adustoporiaceae</taxon>
        <taxon>Rhodonia</taxon>
    </lineage>
</organism>
<feature type="region of interest" description="Disordered" evidence="1">
    <location>
        <begin position="29"/>
        <end position="63"/>
    </location>
</feature>
<dbReference type="RefSeq" id="XP_024333985.1">
    <property type="nucleotide sequence ID" value="XM_024481451.1"/>
</dbReference>
<keyword evidence="3" id="KW-1185">Reference proteome</keyword>
<feature type="region of interest" description="Disordered" evidence="1">
    <location>
        <begin position="134"/>
        <end position="157"/>
    </location>
</feature>
<reference evidence="2 3" key="1">
    <citation type="submission" date="2017-04" db="EMBL/GenBank/DDBJ databases">
        <title>Genome Sequence of the Model Brown-Rot Fungus Postia placenta SB12.</title>
        <authorList>
            <consortium name="DOE Joint Genome Institute"/>
            <person name="Gaskell J."/>
            <person name="Kersten P."/>
            <person name="Larrondo L.F."/>
            <person name="Canessa P."/>
            <person name="Martinez D."/>
            <person name="Hibbett D."/>
            <person name="Schmoll M."/>
            <person name="Kubicek C.P."/>
            <person name="Martinez A.T."/>
            <person name="Yadav J."/>
            <person name="Master E."/>
            <person name="Magnuson J.K."/>
            <person name="James T."/>
            <person name="Yaver D."/>
            <person name="Berka R."/>
            <person name="Labutti K."/>
            <person name="Lipzen A."/>
            <person name="Aerts A."/>
            <person name="Barry K."/>
            <person name="Henrissat B."/>
            <person name="Blanchette R."/>
            <person name="Grigoriev I."/>
            <person name="Cullen D."/>
        </authorList>
    </citation>
    <scope>NUCLEOTIDE SEQUENCE [LARGE SCALE GENOMIC DNA]</scope>
    <source>
        <strain evidence="2 3">MAD-698-R-SB12</strain>
    </source>
</reference>
<dbReference type="Proteomes" id="UP000194127">
    <property type="component" value="Unassembled WGS sequence"/>
</dbReference>
<evidence type="ECO:0000256" key="1">
    <source>
        <dbReference type="SAM" id="MobiDB-lite"/>
    </source>
</evidence>
<sequence>MSRLPARSHAPPSAVLLVDDAHAALPQPRTYRRAHPDRPLQMRRIGRSPISSPTGIKARSARSPFNLSRSAIHLRASEGQGAAIRGDVRSSHGHAISAPAPAVFEYHGPVSACFVDVCADTLALQSSRRAAVSRPPRYPSVRRATAANDRPACPRSPAKHAHLLRAPPATICRRRSSLIVTTNGRPARSMTPVSSVSHPRFIEPAKAPERTCPGSGGLMDRTDHDACYDGVTSSQHRVGQSQSARPTHLIPHILALPAVCPASLAHANMVRSSPPCTGQLGGALAAQDVFRRDLMTMQYIS</sequence>
<dbReference type="EMBL" id="KZ110609">
    <property type="protein sequence ID" value="OSX57191.1"/>
    <property type="molecule type" value="Genomic_DNA"/>
</dbReference>
<gene>
    <name evidence="2" type="ORF">POSPLADRAFT_1061891</name>
</gene>
<feature type="compositionally biased region" description="Low complexity" evidence="1">
    <location>
        <begin position="134"/>
        <end position="143"/>
    </location>
</feature>
<dbReference type="GeneID" id="36326401"/>
<proteinExistence type="predicted"/>
<accession>A0A1X6ML71</accession>
<evidence type="ECO:0000313" key="3">
    <source>
        <dbReference type="Proteomes" id="UP000194127"/>
    </source>
</evidence>
<dbReference type="AlphaFoldDB" id="A0A1X6ML71"/>
<protein>
    <submittedName>
        <fullName evidence="2">Uncharacterized protein</fullName>
    </submittedName>
</protein>
<name>A0A1X6ML71_9APHY</name>
<evidence type="ECO:0000313" key="2">
    <source>
        <dbReference type="EMBL" id="OSX57191.1"/>
    </source>
</evidence>